<organism evidence="2 3">
    <name type="scientific">Panicum hallii var. hallii</name>
    <dbReference type="NCBI Taxonomy" id="1504633"/>
    <lineage>
        <taxon>Eukaryota</taxon>
        <taxon>Viridiplantae</taxon>
        <taxon>Streptophyta</taxon>
        <taxon>Embryophyta</taxon>
        <taxon>Tracheophyta</taxon>
        <taxon>Spermatophyta</taxon>
        <taxon>Magnoliopsida</taxon>
        <taxon>Liliopsida</taxon>
        <taxon>Poales</taxon>
        <taxon>Poaceae</taxon>
        <taxon>PACMAD clade</taxon>
        <taxon>Panicoideae</taxon>
        <taxon>Panicodae</taxon>
        <taxon>Paniceae</taxon>
        <taxon>Panicinae</taxon>
        <taxon>Panicum</taxon>
        <taxon>Panicum sect. Panicum</taxon>
    </lineage>
</organism>
<gene>
    <name evidence="2" type="ORF">GQ55_9G373100</name>
</gene>
<reference evidence="2 3" key="1">
    <citation type="submission" date="2018-04" db="EMBL/GenBank/DDBJ databases">
        <title>WGS assembly of Panicum hallii var. hallii HAL2.</title>
        <authorList>
            <person name="Lovell J."/>
            <person name="Jenkins J."/>
            <person name="Lowry D."/>
            <person name="Mamidi S."/>
            <person name="Sreedasyam A."/>
            <person name="Weng X."/>
            <person name="Barry K."/>
            <person name="Bonette J."/>
            <person name="Campitelli B."/>
            <person name="Daum C."/>
            <person name="Gordon S."/>
            <person name="Gould B."/>
            <person name="Lipzen A."/>
            <person name="MacQueen A."/>
            <person name="Palacio-Mejia J."/>
            <person name="Plott C."/>
            <person name="Shakirov E."/>
            <person name="Shu S."/>
            <person name="Yoshinaga Y."/>
            <person name="Zane M."/>
            <person name="Rokhsar D."/>
            <person name="Grimwood J."/>
            <person name="Schmutz J."/>
            <person name="Juenger T."/>
        </authorList>
    </citation>
    <scope>NUCLEOTIDE SEQUENCE [LARGE SCALE GENOMIC DNA]</scope>
    <source>
        <strain evidence="3">cv. HAL2</strain>
    </source>
</reference>
<dbReference type="AlphaFoldDB" id="A0A2T7C908"/>
<sequence>MAAASLYSSLAGLLLLLDDPFTSGSLYLGEEEAGDVRAAVASATAVSLTALTVLAILSSAASRTTAVASCSWPRTPRRRRAARAPYRPAFATSTLSPFSRHRNRGDLAPILLDAPRSAGSSPLTRAERRSTMPSDGGRPRPNRAGIWLGNGNHEALSVSSVVSPCSGSTAMVARRAPARVRLSPERRSSAMWPARQVTPDQKTQGSALAGRARRLRSAATSCGASTVW</sequence>
<keyword evidence="3" id="KW-1185">Reference proteome</keyword>
<evidence type="ECO:0000313" key="3">
    <source>
        <dbReference type="Proteomes" id="UP000244336"/>
    </source>
</evidence>
<feature type="region of interest" description="Disordered" evidence="1">
    <location>
        <begin position="110"/>
        <end position="143"/>
    </location>
</feature>
<proteinExistence type="predicted"/>
<dbReference type="Proteomes" id="UP000244336">
    <property type="component" value="Chromosome 9"/>
</dbReference>
<name>A0A2T7C908_9POAL</name>
<feature type="region of interest" description="Disordered" evidence="1">
    <location>
        <begin position="184"/>
        <end position="205"/>
    </location>
</feature>
<protein>
    <submittedName>
        <fullName evidence="2">Uncharacterized protein</fullName>
    </submittedName>
</protein>
<evidence type="ECO:0000313" key="2">
    <source>
        <dbReference type="EMBL" id="PUZ39822.1"/>
    </source>
</evidence>
<accession>A0A2T7C908</accession>
<evidence type="ECO:0000256" key="1">
    <source>
        <dbReference type="SAM" id="MobiDB-lite"/>
    </source>
</evidence>
<dbReference type="EMBL" id="CM009757">
    <property type="protein sequence ID" value="PUZ39822.1"/>
    <property type="molecule type" value="Genomic_DNA"/>
</dbReference>
<dbReference type="Gramene" id="PUZ39822">
    <property type="protein sequence ID" value="PUZ39822"/>
    <property type="gene ID" value="GQ55_9G373100"/>
</dbReference>